<gene>
    <name evidence="3" type="ORF">BJ983_004961</name>
</gene>
<evidence type="ECO:0000313" key="3">
    <source>
        <dbReference type="EMBL" id="NYD38859.1"/>
    </source>
</evidence>
<evidence type="ECO:0000313" key="4">
    <source>
        <dbReference type="Proteomes" id="UP000535890"/>
    </source>
</evidence>
<feature type="region of interest" description="Disordered" evidence="1">
    <location>
        <begin position="71"/>
        <end position="237"/>
    </location>
</feature>
<comment type="caution">
    <text evidence="3">The sequence shown here is derived from an EMBL/GenBank/DDBJ whole genome shotgun (WGS) entry which is preliminary data.</text>
</comment>
<feature type="compositionally biased region" description="Acidic residues" evidence="1">
    <location>
        <begin position="173"/>
        <end position="184"/>
    </location>
</feature>
<dbReference type="EMBL" id="JACCBN010000001">
    <property type="protein sequence ID" value="NYD38859.1"/>
    <property type="molecule type" value="Genomic_DNA"/>
</dbReference>
<feature type="compositionally biased region" description="Basic and acidic residues" evidence="1">
    <location>
        <begin position="107"/>
        <end position="125"/>
    </location>
</feature>
<dbReference type="RefSeq" id="WP_179796247.1">
    <property type="nucleotide sequence ID" value="NZ_BAABHP010000019.1"/>
</dbReference>
<dbReference type="Proteomes" id="UP000535890">
    <property type="component" value="Unassembled WGS sequence"/>
</dbReference>
<name>A0A7Y9J8V7_9PSEU</name>
<keyword evidence="2" id="KW-0472">Membrane</keyword>
<feature type="transmembrane region" description="Helical" evidence="2">
    <location>
        <begin position="20"/>
        <end position="40"/>
    </location>
</feature>
<feature type="compositionally biased region" description="Basic and acidic residues" evidence="1">
    <location>
        <begin position="200"/>
        <end position="237"/>
    </location>
</feature>
<dbReference type="AlphaFoldDB" id="A0A7Y9J8V7"/>
<feature type="compositionally biased region" description="Basic and acidic residues" evidence="1">
    <location>
        <begin position="152"/>
        <end position="172"/>
    </location>
</feature>
<feature type="compositionally biased region" description="Acidic residues" evidence="1">
    <location>
        <begin position="83"/>
        <end position="106"/>
    </location>
</feature>
<proteinExistence type="predicted"/>
<sequence length="237" mass="25951">MTTDGGLFGSPRREGPTPKLVVIGIAWAAFGVVALITAVLMKSVGIAVFGLLCALAGGGLYLGQRARERLEEDERSWRSDPGGFDDDLDPEPDDDPDAVDDVAPDDDGQHDTRVMSTASRDHDDIVDAEYTEYYEPSPSEQDDGTGYDDEETAFRRRREEEWERETRAREDEPQVIEADDEDDRFEGAGDHGTGGSGRSNGDHPDDGTDRDGTDRTDGTGRTDRTDHGSRSTRDAQP</sequence>
<keyword evidence="2" id="KW-0812">Transmembrane</keyword>
<reference evidence="3 4" key="1">
    <citation type="submission" date="2020-07" db="EMBL/GenBank/DDBJ databases">
        <title>Sequencing the genomes of 1000 actinobacteria strains.</title>
        <authorList>
            <person name="Klenk H.-P."/>
        </authorList>
    </citation>
    <scope>NUCLEOTIDE SEQUENCE [LARGE SCALE GENOMIC DNA]</scope>
    <source>
        <strain evidence="3 4">DSM 45772</strain>
    </source>
</reference>
<keyword evidence="2" id="KW-1133">Transmembrane helix</keyword>
<feature type="transmembrane region" description="Helical" evidence="2">
    <location>
        <begin position="46"/>
        <end position="63"/>
    </location>
</feature>
<evidence type="ECO:0000256" key="2">
    <source>
        <dbReference type="SAM" id="Phobius"/>
    </source>
</evidence>
<feature type="compositionally biased region" description="Acidic residues" evidence="1">
    <location>
        <begin position="140"/>
        <end position="151"/>
    </location>
</feature>
<accession>A0A7Y9J8V7</accession>
<organism evidence="3 4">
    <name type="scientific">Actinomycetospora corticicola</name>
    <dbReference type="NCBI Taxonomy" id="663602"/>
    <lineage>
        <taxon>Bacteria</taxon>
        <taxon>Bacillati</taxon>
        <taxon>Actinomycetota</taxon>
        <taxon>Actinomycetes</taxon>
        <taxon>Pseudonocardiales</taxon>
        <taxon>Pseudonocardiaceae</taxon>
        <taxon>Actinomycetospora</taxon>
    </lineage>
</organism>
<keyword evidence="4" id="KW-1185">Reference proteome</keyword>
<protein>
    <submittedName>
        <fullName evidence="3">Uncharacterized protein</fullName>
    </submittedName>
</protein>
<evidence type="ECO:0000256" key="1">
    <source>
        <dbReference type="SAM" id="MobiDB-lite"/>
    </source>
</evidence>